<organism evidence="9 10">
    <name type="scientific">Candidatus Avelusimicrobium gallicola</name>
    <dbReference type="NCBI Taxonomy" id="2562704"/>
    <lineage>
        <taxon>Bacteria</taxon>
        <taxon>Pseudomonadati</taxon>
        <taxon>Elusimicrobiota</taxon>
        <taxon>Elusimicrobia</taxon>
        <taxon>Elusimicrobiales</taxon>
        <taxon>Elusimicrobiaceae</taxon>
        <taxon>Candidatus Avelusimicrobium</taxon>
    </lineage>
</organism>
<dbReference type="Pfam" id="PF00673">
    <property type="entry name" value="Ribosomal_L5_C"/>
    <property type="match status" value="1"/>
</dbReference>
<comment type="function">
    <text evidence="5">This is 1 of the proteins that bind and probably mediate the attachment of the 5S RNA into the large ribosomal subunit, where it forms part of the central protuberance. In the 70S ribosome it contacts protein S13 of the 30S subunit (bridge B1b), connecting the 2 subunits; this bridge is implicated in subunit movement. Contacts the P site tRNA; the 5S rRNA and some of its associated proteins might help stabilize positioning of ribosome-bound tRNAs.</text>
</comment>
<dbReference type="PANTHER" id="PTHR11994">
    <property type="entry name" value="60S RIBOSOMAL PROTEIN L11-RELATED"/>
    <property type="match status" value="1"/>
</dbReference>
<feature type="domain" description="Large ribosomal subunit protein uL5 C-terminal" evidence="8">
    <location>
        <begin position="100"/>
        <end position="192"/>
    </location>
</feature>
<sequence>MTKKETKNVTKAPEGYQPRLQVLYKEKVLPALLKEMGVKSPMAAPKLTKIVINIGVKEAREDIKAMEVAKDDLTAIAGQAAQVRRAKKSISNFKLREGMPIGVRVTLRGAKMYEFMERFITIACPRIRDFQGFNPSFDGKGNLNLGIKEHYIFPEIDVEKSPKAHGMNITFVTTAKNDESGRLLMDYMGMPFRKASK</sequence>
<dbReference type="RefSeq" id="WP_087289316.1">
    <property type="nucleotide sequence ID" value="NZ_NFJD01000004.1"/>
</dbReference>
<feature type="domain" description="Large ribosomal subunit protein uL5 N-terminal" evidence="7">
    <location>
        <begin position="40"/>
        <end position="96"/>
    </location>
</feature>
<comment type="subunit">
    <text evidence="5">Part of the 50S ribosomal subunit; part of the 5S rRNA/L5/L18/L25 subcomplex. Contacts the 5S rRNA and the P site tRNA. Forms a bridge to the 30S subunit in the 70S ribosome.</text>
</comment>
<dbReference type="PIRSF" id="PIRSF002161">
    <property type="entry name" value="Ribosomal_L5"/>
    <property type="match status" value="1"/>
</dbReference>
<dbReference type="GO" id="GO:0003735">
    <property type="term" value="F:structural constituent of ribosome"/>
    <property type="evidence" value="ECO:0007669"/>
    <property type="project" value="InterPro"/>
</dbReference>
<dbReference type="Proteomes" id="UP000196368">
    <property type="component" value="Unassembled WGS sequence"/>
</dbReference>
<protein>
    <recommendedName>
        <fullName evidence="4 5">Large ribosomal subunit protein uL5</fullName>
    </recommendedName>
</protein>
<dbReference type="GO" id="GO:0006412">
    <property type="term" value="P:translation"/>
    <property type="evidence" value="ECO:0007669"/>
    <property type="project" value="UniProtKB-UniRule"/>
</dbReference>
<dbReference type="FunFam" id="3.30.1440.10:FF:000001">
    <property type="entry name" value="50S ribosomal protein L5"/>
    <property type="match status" value="1"/>
</dbReference>
<dbReference type="InterPro" id="IPR031309">
    <property type="entry name" value="Ribosomal_uL5_C"/>
</dbReference>
<dbReference type="InterPro" id="IPR031310">
    <property type="entry name" value="Ribosomal_uL5_N"/>
</dbReference>
<evidence type="ECO:0000256" key="2">
    <source>
        <dbReference type="ARBA" id="ARBA00022980"/>
    </source>
</evidence>
<evidence type="ECO:0000313" key="10">
    <source>
        <dbReference type="Proteomes" id="UP000196368"/>
    </source>
</evidence>
<comment type="caution">
    <text evidence="9">The sequence shown here is derived from an EMBL/GenBank/DDBJ whole genome shotgun (WGS) entry which is preliminary data.</text>
</comment>
<dbReference type="SUPFAM" id="SSF55282">
    <property type="entry name" value="RL5-like"/>
    <property type="match status" value="1"/>
</dbReference>
<dbReference type="Gene3D" id="3.30.1440.10">
    <property type="match status" value="1"/>
</dbReference>
<dbReference type="InterPro" id="IPR002132">
    <property type="entry name" value="Ribosomal_uL5"/>
</dbReference>
<keyword evidence="5" id="KW-0694">RNA-binding</keyword>
<accession>A0A1Y4DF89</accession>
<dbReference type="HAMAP" id="MF_01333_B">
    <property type="entry name" value="Ribosomal_uL5_B"/>
    <property type="match status" value="1"/>
</dbReference>
<keyword evidence="2 5" id="KW-0689">Ribosomal protein</keyword>
<reference evidence="10" key="1">
    <citation type="submission" date="2017-04" db="EMBL/GenBank/DDBJ databases">
        <title>Function of individual gut microbiota members based on whole genome sequencing of pure cultures obtained from chicken caecum.</title>
        <authorList>
            <person name="Medvecky M."/>
            <person name="Cejkova D."/>
            <person name="Polansky O."/>
            <person name="Karasova D."/>
            <person name="Kubasova T."/>
            <person name="Cizek A."/>
            <person name="Rychlik I."/>
        </authorList>
    </citation>
    <scope>NUCLEOTIDE SEQUENCE [LARGE SCALE GENOMIC DNA]</scope>
    <source>
        <strain evidence="10">An273</strain>
    </source>
</reference>
<dbReference type="GO" id="GO:1990904">
    <property type="term" value="C:ribonucleoprotein complex"/>
    <property type="evidence" value="ECO:0007669"/>
    <property type="project" value="UniProtKB-KW"/>
</dbReference>
<keyword evidence="10" id="KW-1185">Reference proteome</keyword>
<dbReference type="EMBL" id="NFJD01000004">
    <property type="protein sequence ID" value="OUO56339.1"/>
    <property type="molecule type" value="Genomic_DNA"/>
</dbReference>
<keyword evidence="3 5" id="KW-0687">Ribonucleoprotein</keyword>
<dbReference type="OrthoDB" id="9806626at2"/>
<dbReference type="InterPro" id="IPR020930">
    <property type="entry name" value="Ribosomal_uL5_bac-type"/>
</dbReference>
<gene>
    <name evidence="5" type="primary">rplE</name>
    <name evidence="9" type="ORF">B5F75_06915</name>
</gene>
<dbReference type="NCBIfam" id="NF000585">
    <property type="entry name" value="PRK00010.1"/>
    <property type="match status" value="1"/>
</dbReference>
<keyword evidence="5" id="KW-0699">rRNA-binding</keyword>
<dbReference type="GO" id="GO:0000049">
    <property type="term" value="F:tRNA binding"/>
    <property type="evidence" value="ECO:0007669"/>
    <property type="project" value="UniProtKB-UniRule"/>
</dbReference>
<evidence type="ECO:0000256" key="4">
    <source>
        <dbReference type="ARBA" id="ARBA00035245"/>
    </source>
</evidence>
<dbReference type="Pfam" id="PF00281">
    <property type="entry name" value="Ribosomal_L5"/>
    <property type="match status" value="1"/>
</dbReference>
<name>A0A1Y4DF89_9BACT</name>
<evidence type="ECO:0000313" key="9">
    <source>
        <dbReference type="EMBL" id="OUO56339.1"/>
    </source>
</evidence>
<evidence type="ECO:0000256" key="1">
    <source>
        <dbReference type="ARBA" id="ARBA00008553"/>
    </source>
</evidence>
<dbReference type="AlphaFoldDB" id="A0A1Y4DF89"/>
<keyword evidence="5" id="KW-0820">tRNA-binding</keyword>
<evidence type="ECO:0000256" key="5">
    <source>
        <dbReference type="HAMAP-Rule" id="MF_01333"/>
    </source>
</evidence>
<dbReference type="GO" id="GO:0019843">
    <property type="term" value="F:rRNA binding"/>
    <property type="evidence" value="ECO:0007669"/>
    <property type="project" value="UniProtKB-UniRule"/>
</dbReference>
<evidence type="ECO:0000259" key="7">
    <source>
        <dbReference type="Pfam" id="PF00281"/>
    </source>
</evidence>
<evidence type="ECO:0000259" key="8">
    <source>
        <dbReference type="Pfam" id="PF00673"/>
    </source>
</evidence>
<dbReference type="InterPro" id="IPR022803">
    <property type="entry name" value="Ribosomal_uL5_dom_sf"/>
</dbReference>
<proteinExistence type="inferred from homology"/>
<dbReference type="GO" id="GO:0005840">
    <property type="term" value="C:ribosome"/>
    <property type="evidence" value="ECO:0007669"/>
    <property type="project" value="UniProtKB-KW"/>
</dbReference>
<evidence type="ECO:0000256" key="3">
    <source>
        <dbReference type="ARBA" id="ARBA00023274"/>
    </source>
</evidence>
<evidence type="ECO:0000256" key="6">
    <source>
        <dbReference type="RuleBase" id="RU003930"/>
    </source>
</evidence>
<comment type="similarity">
    <text evidence="1 5 6">Belongs to the universal ribosomal protein uL5 family.</text>
</comment>